<evidence type="ECO:0000313" key="3">
    <source>
        <dbReference type="Proteomes" id="UP001595075"/>
    </source>
</evidence>
<feature type="compositionally biased region" description="Basic residues" evidence="1">
    <location>
        <begin position="51"/>
        <end position="68"/>
    </location>
</feature>
<accession>A0ABR4CS65</accession>
<comment type="caution">
    <text evidence="2">The sequence shown here is derived from an EMBL/GenBank/DDBJ whole genome shotgun (WGS) entry which is preliminary data.</text>
</comment>
<feature type="compositionally biased region" description="Basic and acidic residues" evidence="1">
    <location>
        <begin position="193"/>
        <end position="211"/>
    </location>
</feature>
<sequence>MVILGGLELVAVGYVIHKHAQNKKEKQRIAEEAAALEEQQYRIFPSDGRGRHAHSQHRRRRSHSRRRHSADDGRRRKESPRPPMPVTRPPQYNVAPAPMQKPLQRPSTYPQPLQRPNAPLQPQQRLQPQVQLQPQPQHQSQPQTQYPPDIKYGWTDEPVRPAMQQDPSFPPTGWPSHWEQSRAGGAQPPGSSRGREERRPGSPHVRFDSSRHAASVRSSSRSPPPSYRA</sequence>
<dbReference type="Proteomes" id="UP001595075">
    <property type="component" value="Unassembled WGS sequence"/>
</dbReference>
<feature type="compositionally biased region" description="Low complexity" evidence="1">
    <location>
        <begin position="212"/>
        <end position="221"/>
    </location>
</feature>
<evidence type="ECO:0000256" key="1">
    <source>
        <dbReference type="SAM" id="MobiDB-lite"/>
    </source>
</evidence>
<dbReference type="EMBL" id="JAZHXI010000004">
    <property type="protein sequence ID" value="KAL2072203.1"/>
    <property type="molecule type" value="Genomic_DNA"/>
</dbReference>
<proteinExistence type="predicted"/>
<gene>
    <name evidence="2" type="ORF">VTL71DRAFT_11546</name>
</gene>
<keyword evidence="3" id="KW-1185">Reference proteome</keyword>
<protein>
    <submittedName>
        <fullName evidence="2">Uncharacterized protein</fullName>
    </submittedName>
</protein>
<feature type="compositionally biased region" description="Low complexity" evidence="1">
    <location>
        <begin position="110"/>
        <end position="148"/>
    </location>
</feature>
<name>A0ABR4CS65_9HELO</name>
<organism evidence="2 3">
    <name type="scientific">Oculimacula yallundae</name>
    <dbReference type="NCBI Taxonomy" id="86028"/>
    <lineage>
        <taxon>Eukaryota</taxon>
        <taxon>Fungi</taxon>
        <taxon>Dikarya</taxon>
        <taxon>Ascomycota</taxon>
        <taxon>Pezizomycotina</taxon>
        <taxon>Leotiomycetes</taxon>
        <taxon>Helotiales</taxon>
        <taxon>Ploettnerulaceae</taxon>
        <taxon>Oculimacula</taxon>
    </lineage>
</organism>
<reference evidence="2 3" key="1">
    <citation type="journal article" date="2024" name="Commun. Biol.">
        <title>Comparative genomic analysis of thermophilic fungi reveals convergent evolutionary adaptations and gene losses.</title>
        <authorList>
            <person name="Steindorff A.S."/>
            <person name="Aguilar-Pontes M.V."/>
            <person name="Robinson A.J."/>
            <person name="Andreopoulos B."/>
            <person name="LaButti K."/>
            <person name="Kuo A."/>
            <person name="Mondo S."/>
            <person name="Riley R."/>
            <person name="Otillar R."/>
            <person name="Haridas S."/>
            <person name="Lipzen A."/>
            <person name="Grimwood J."/>
            <person name="Schmutz J."/>
            <person name="Clum A."/>
            <person name="Reid I.D."/>
            <person name="Moisan M.C."/>
            <person name="Butler G."/>
            <person name="Nguyen T.T.M."/>
            <person name="Dewar K."/>
            <person name="Conant G."/>
            <person name="Drula E."/>
            <person name="Henrissat B."/>
            <person name="Hansel C."/>
            <person name="Singer S."/>
            <person name="Hutchinson M.I."/>
            <person name="de Vries R.P."/>
            <person name="Natvig D.O."/>
            <person name="Powell A.J."/>
            <person name="Tsang A."/>
            <person name="Grigoriev I.V."/>
        </authorList>
    </citation>
    <scope>NUCLEOTIDE SEQUENCE [LARGE SCALE GENOMIC DNA]</scope>
    <source>
        <strain evidence="2 3">CBS 494.80</strain>
    </source>
</reference>
<evidence type="ECO:0000313" key="2">
    <source>
        <dbReference type="EMBL" id="KAL2072203.1"/>
    </source>
</evidence>
<feature type="region of interest" description="Disordered" evidence="1">
    <location>
        <begin position="40"/>
        <end position="229"/>
    </location>
</feature>